<name>A0A7U4XTB8_CLOSG</name>
<organism evidence="2 3">
    <name type="scientific">Clostridium sporogenes</name>
    <dbReference type="NCBI Taxonomy" id="1509"/>
    <lineage>
        <taxon>Bacteria</taxon>
        <taxon>Bacillati</taxon>
        <taxon>Bacillota</taxon>
        <taxon>Clostridia</taxon>
        <taxon>Eubacteriales</taxon>
        <taxon>Clostridiaceae</taxon>
        <taxon>Clostridium</taxon>
    </lineage>
</organism>
<sequence>MIKNFKKGSYRMSAAAVICCVLAGGIMFTNGVTAKDMKGNTNVSPVINKENNKFLIDSPIKSYDNLKKAEKIAGAKIKVPNYIPANYVVCPIFHVIKISDKDCSLRILFNNEKEDMSFAFQASKENMEKGLEQIAKHKLSSFDDTNQGKVEFTKEAINLAGINGSNITIKITLPEDSEEISKFFVWQNEGMWYSIEYDKKVKTSQVNTRLLGIATDEVGKIASSIKYFEDAKNVNYAVSEKKDISTGSPADIRIYDKEDLKKSKELLGFNPKFPLRINKNIIVQEARVSLSTDSDIKNEKLNYEFSACSKAKVGFITFTQGKSGKKYEDIRKKVNPIKIDGKEVFKYETYYGKTEKGENLKNKNYIWEENGSYCEVSILEGNDNPDEIAKAFVNSKPID</sequence>
<keyword evidence="1" id="KW-0732">Signal</keyword>
<feature type="chain" id="PRO_5031493680" evidence="1">
    <location>
        <begin position="35"/>
        <end position="399"/>
    </location>
</feature>
<evidence type="ECO:0000313" key="2">
    <source>
        <dbReference type="EMBL" id="AKC61417.1"/>
    </source>
</evidence>
<dbReference type="Proteomes" id="UP000033052">
    <property type="component" value="Chromosome"/>
</dbReference>
<dbReference type="KEGG" id="cld:CLSPO_c06960"/>
<dbReference type="AlphaFoldDB" id="A0A7U4XTB8"/>
<proteinExistence type="predicted"/>
<protein>
    <submittedName>
        <fullName evidence="2">M56 family peptidase</fullName>
    </submittedName>
</protein>
<dbReference type="EMBL" id="CP009225">
    <property type="protein sequence ID" value="AKC61417.1"/>
    <property type="molecule type" value="Genomic_DNA"/>
</dbReference>
<reference evidence="2 3" key="1">
    <citation type="journal article" date="2015" name="PLoS ONE">
        <title>A universal mariner transposon system for forward genetic studies in the genus clostridium.</title>
        <authorList>
            <person name="Zhang Y."/>
            <person name="Grosse-Honebrink A."/>
            <person name="Minton N.P."/>
        </authorList>
    </citation>
    <scope>NUCLEOTIDE SEQUENCE [LARGE SCALE GENOMIC DNA]</scope>
    <source>
        <strain evidence="2 3">NCIMB 10696</strain>
    </source>
</reference>
<accession>A0A7U4XTB8</accession>
<dbReference type="RefSeq" id="WP_224084546.1">
    <property type="nucleotide sequence ID" value="NZ_CBCRVC010000015.1"/>
</dbReference>
<gene>
    <name evidence="2" type="ORF">CLSPO_c06960</name>
</gene>
<evidence type="ECO:0000256" key="1">
    <source>
        <dbReference type="SAM" id="SignalP"/>
    </source>
</evidence>
<feature type="signal peptide" evidence="1">
    <location>
        <begin position="1"/>
        <end position="34"/>
    </location>
</feature>
<evidence type="ECO:0000313" key="3">
    <source>
        <dbReference type="Proteomes" id="UP000033052"/>
    </source>
</evidence>
<dbReference type="GeneID" id="92940580"/>